<name>A0A291LA37_9CAUD</name>
<sequence>MGMLLRVFVFLMFWIIVGNGIVFLIFPEVMTGNENKAVPYIMLIGYGIGTLGLLFADWLINTLFSKYRNK</sequence>
<evidence type="ECO:0000256" key="1">
    <source>
        <dbReference type="SAM" id="Phobius"/>
    </source>
</evidence>
<dbReference type="RefSeq" id="YP_009984395.1">
    <property type="nucleotide sequence ID" value="NC_052652.1"/>
</dbReference>
<dbReference type="EMBL" id="MF805809">
    <property type="protein sequence ID" value="ATI15769.1"/>
    <property type="molecule type" value="Genomic_DNA"/>
</dbReference>
<dbReference type="Proteomes" id="UP000230824">
    <property type="component" value="Segment"/>
</dbReference>
<keyword evidence="1" id="KW-1133">Transmembrane helix</keyword>
<proteinExistence type="predicted"/>
<dbReference type="KEGG" id="vg:62611739"/>
<evidence type="ECO:0000313" key="3">
    <source>
        <dbReference type="Proteomes" id="UP000230824"/>
    </source>
</evidence>
<keyword evidence="1" id="KW-0812">Transmembrane</keyword>
<protein>
    <submittedName>
        <fullName evidence="2">Uncharacterized protein</fullName>
    </submittedName>
</protein>
<evidence type="ECO:0000313" key="2">
    <source>
        <dbReference type="EMBL" id="ATI15769.1"/>
    </source>
</evidence>
<reference evidence="2 3" key="1">
    <citation type="submission" date="2017-09" db="EMBL/GenBank/DDBJ databases">
        <title>Phage vB_EcoM_PHB05 against multidrug-resistant shiga toxin-producing Escherichia.</title>
        <authorList>
            <person name="Chen Y."/>
            <person name="Song J."/>
            <person name="Wu B."/>
        </authorList>
    </citation>
    <scope>NUCLEOTIDE SEQUENCE [LARGE SCALE GENOMIC DNA]</scope>
    <source>
        <strain evidence="2">Wastewater</strain>
    </source>
</reference>
<accession>A0A291LA37</accession>
<dbReference type="GeneID" id="62611739"/>
<keyword evidence="3" id="KW-1185">Reference proteome</keyword>
<feature type="transmembrane region" description="Helical" evidence="1">
    <location>
        <begin position="7"/>
        <end position="26"/>
    </location>
</feature>
<organism evidence="2 3">
    <name type="scientific">Escherichia phage vB_EcoM_PHB05</name>
    <dbReference type="NCBI Taxonomy" id="2041347"/>
    <lineage>
        <taxon>Viruses</taxon>
        <taxon>Duplodnaviria</taxon>
        <taxon>Heunggongvirae</taxon>
        <taxon>Uroviricota</taxon>
        <taxon>Caudoviricetes</taxon>
        <taxon>Stephanstirmvirinae</taxon>
        <taxon>Justusliebigvirus</taxon>
        <taxon>Justusliebigvirus PHB05</taxon>
    </lineage>
</organism>
<keyword evidence="1" id="KW-0472">Membrane</keyword>
<feature type="transmembrane region" description="Helical" evidence="1">
    <location>
        <begin position="38"/>
        <end position="60"/>
    </location>
</feature>